<evidence type="ECO:0000313" key="4">
    <source>
        <dbReference type="Proteomes" id="UP000284163"/>
    </source>
</evidence>
<evidence type="ECO:0000313" key="3">
    <source>
        <dbReference type="EMBL" id="RGY75546.1"/>
    </source>
</evidence>
<proteinExistence type="predicted"/>
<keyword evidence="2" id="KW-1133">Transmembrane helix</keyword>
<feature type="compositionally biased region" description="Polar residues" evidence="1">
    <location>
        <begin position="43"/>
        <end position="58"/>
    </location>
</feature>
<feature type="transmembrane region" description="Helical" evidence="2">
    <location>
        <begin position="20"/>
        <end position="39"/>
    </location>
</feature>
<evidence type="ECO:0000256" key="1">
    <source>
        <dbReference type="SAM" id="MobiDB-lite"/>
    </source>
</evidence>
<accession>A0A413KBB8</accession>
<dbReference type="AlphaFoldDB" id="A0A413KBB8"/>
<dbReference type="EMBL" id="QSDK01000015">
    <property type="protein sequence ID" value="RGY75546.1"/>
    <property type="molecule type" value="Genomic_DNA"/>
</dbReference>
<dbReference type="Proteomes" id="UP000284163">
    <property type="component" value="Unassembled WGS sequence"/>
</dbReference>
<gene>
    <name evidence="3" type="ORF">DXA22_08445</name>
</gene>
<feature type="region of interest" description="Disordered" evidence="1">
    <location>
        <begin position="42"/>
        <end position="80"/>
    </location>
</feature>
<name>A0A413KBB8_BIFPS</name>
<organism evidence="3 4">
    <name type="scientific">Bifidobacterium pseudocatenulatum</name>
    <dbReference type="NCBI Taxonomy" id="28026"/>
    <lineage>
        <taxon>Bacteria</taxon>
        <taxon>Bacillati</taxon>
        <taxon>Actinomycetota</taxon>
        <taxon>Actinomycetes</taxon>
        <taxon>Bifidobacteriales</taxon>
        <taxon>Bifidobacteriaceae</taxon>
        <taxon>Bifidobacterium</taxon>
    </lineage>
</organism>
<sequence>MGKNNPRKQSSPEAKKQAAIWCAIAVIAVAVMMLMANPWKHQPATTAPQANSAAQTQSDAKHEAKAKKKGKAASTSDSLEQKARTMFTGDAEQISNDVRDLLNAPENSNVDTLSTLLYRHGRQDLAEATDLYDAIGQQKDIDTIRSLAREWYPQAMRAAIEARRSDLSDGLDNTAKSVTTIQQDNLENTQGCGDIKNAYETAKQLVDSKSDDYDALTKAQQDLTTATSGCATNLDPKDLEKVFGQPQGTLKEDKE</sequence>
<comment type="caution">
    <text evidence="3">The sequence shown here is derived from an EMBL/GenBank/DDBJ whole genome shotgun (WGS) entry which is preliminary data.</text>
</comment>
<evidence type="ECO:0000256" key="2">
    <source>
        <dbReference type="SAM" id="Phobius"/>
    </source>
</evidence>
<keyword evidence="2" id="KW-0812">Transmembrane</keyword>
<dbReference type="RefSeq" id="WP_117783943.1">
    <property type="nucleotide sequence ID" value="NZ_QSHB01000008.1"/>
</dbReference>
<keyword evidence="2" id="KW-0472">Membrane</keyword>
<reference evidence="3 4" key="1">
    <citation type="submission" date="2018-08" db="EMBL/GenBank/DDBJ databases">
        <title>A genome reference for cultivated species of the human gut microbiota.</title>
        <authorList>
            <person name="Zou Y."/>
            <person name="Xue W."/>
            <person name="Luo G."/>
        </authorList>
    </citation>
    <scope>NUCLEOTIDE SEQUENCE [LARGE SCALE GENOMIC DNA]</scope>
    <source>
        <strain evidence="3 4">CF01-1</strain>
    </source>
</reference>
<protein>
    <submittedName>
        <fullName evidence="3">Uncharacterized protein</fullName>
    </submittedName>
</protein>